<dbReference type="Proteomes" id="UP000199360">
    <property type="component" value="Unassembled WGS sequence"/>
</dbReference>
<dbReference type="GO" id="GO:0016740">
    <property type="term" value="F:transferase activity"/>
    <property type="evidence" value="ECO:0007669"/>
    <property type="project" value="UniProtKB-KW"/>
</dbReference>
<dbReference type="AlphaFoldDB" id="A0A1C5H231"/>
<keyword evidence="1" id="KW-0808">Transferase</keyword>
<dbReference type="EMBL" id="FMDM01000002">
    <property type="protein sequence ID" value="SCG39983.1"/>
    <property type="molecule type" value="Genomic_DNA"/>
</dbReference>
<dbReference type="OrthoDB" id="3870258at2"/>
<dbReference type="Gene3D" id="3.30.460.40">
    <property type="match status" value="1"/>
</dbReference>
<dbReference type="InterPro" id="IPR014942">
    <property type="entry name" value="AbiEii"/>
</dbReference>
<sequence>MPLIPDPFQCDVARIALTAAADHGFALAGGQALVVHGVVNRPTEDVDLFTDIDGGVTAGAELVREALHDAGYQVESVADPTELDEVFYGFDQDMVEFEVRHDAEAVRVQLVRFARTNTPVVLDIGPVLHLDDLIGTKMAAMITRAQPRDYIDVAAVLDRYDRSDLIALGQRADPDLTEDEAHDALRRLDRLPDAVFTLYRLAPSEIDRLRKAFADWPRT</sequence>
<dbReference type="Pfam" id="PF08843">
    <property type="entry name" value="AbiEii"/>
    <property type="match status" value="1"/>
</dbReference>
<protein>
    <submittedName>
        <fullName evidence="1">Nucleotidyl transferase AbiEii toxin, Type IV TA system</fullName>
    </submittedName>
</protein>
<evidence type="ECO:0000313" key="1">
    <source>
        <dbReference type="EMBL" id="SCG39983.1"/>
    </source>
</evidence>
<reference evidence="2" key="1">
    <citation type="submission" date="2016-06" db="EMBL/GenBank/DDBJ databases">
        <authorList>
            <person name="Varghese N."/>
            <person name="Submissions Spin"/>
        </authorList>
    </citation>
    <scope>NUCLEOTIDE SEQUENCE [LARGE SCALE GENOMIC DNA]</scope>
    <source>
        <strain evidence="2">DSM 45647</strain>
    </source>
</reference>
<dbReference type="InterPro" id="IPR043519">
    <property type="entry name" value="NT_sf"/>
</dbReference>
<proteinExistence type="predicted"/>
<keyword evidence="2" id="KW-1185">Reference proteome</keyword>
<accession>A0A1C5H231</accession>
<name>A0A1C5H231_9ACTN</name>
<organism evidence="1 2">
    <name type="scientific">Micromonospora humi</name>
    <dbReference type="NCBI Taxonomy" id="745366"/>
    <lineage>
        <taxon>Bacteria</taxon>
        <taxon>Bacillati</taxon>
        <taxon>Actinomycetota</taxon>
        <taxon>Actinomycetes</taxon>
        <taxon>Micromonosporales</taxon>
        <taxon>Micromonosporaceae</taxon>
        <taxon>Micromonospora</taxon>
    </lineage>
</organism>
<dbReference type="STRING" id="745366.GA0070213_102168"/>
<gene>
    <name evidence="1" type="ORF">GA0070213_102168</name>
</gene>
<dbReference type="SUPFAM" id="SSF81301">
    <property type="entry name" value="Nucleotidyltransferase"/>
    <property type="match status" value="1"/>
</dbReference>
<evidence type="ECO:0000313" key="2">
    <source>
        <dbReference type="Proteomes" id="UP000199360"/>
    </source>
</evidence>
<dbReference type="RefSeq" id="WP_091057258.1">
    <property type="nucleotide sequence ID" value="NZ_FMDM01000002.1"/>
</dbReference>